<evidence type="ECO:0000313" key="2">
    <source>
        <dbReference type="Proteomes" id="UP000276133"/>
    </source>
</evidence>
<dbReference type="AlphaFoldDB" id="A0A3M7QEN3"/>
<dbReference type="OrthoDB" id="1708588at2759"/>
<reference evidence="1 2" key="1">
    <citation type="journal article" date="2018" name="Sci. Rep.">
        <title>Genomic signatures of local adaptation to the degree of environmental predictability in rotifers.</title>
        <authorList>
            <person name="Franch-Gras L."/>
            <person name="Hahn C."/>
            <person name="Garcia-Roger E.M."/>
            <person name="Carmona M.J."/>
            <person name="Serra M."/>
            <person name="Gomez A."/>
        </authorList>
    </citation>
    <scope>NUCLEOTIDE SEQUENCE [LARGE SCALE GENOMIC DNA]</scope>
    <source>
        <strain evidence="1">HYR1</strain>
    </source>
</reference>
<dbReference type="SUPFAM" id="SSF52047">
    <property type="entry name" value="RNI-like"/>
    <property type="match status" value="1"/>
</dbReference>
<protein>
    <submittedName>
        <fullName evidence="1">ATP synthase subunit s</fullName>
    </submittedName>
</protein>
<accession>A0A3M7QEN3</accession>
<name>A0A3M7QEN3_BRAPC</name>
<gene>
    <name evidence="1" type="ORF">BpHYR1_037929</name>
</gene>
<sequence>MHLTRILFKTRSVRNELIEMQKNSQKSMSISEFLLWLYKERNFSILDGLRNFRKKRYQNSIDAVNKFFESDLNKLGPDLHAATYTLKMGGKCRLHGSSKWLFLGNEKIENILPSQRIEDFYVEGIDLSKTVIKYDGISNIETCSSLKTLVFKDCPFADDWLLSRISHAFSDTLEYLDISNCQNFTDNGLLTLGYLRNLKLLKMEKLNNAKNKEYISILLEENLENVVIEGANHLSSDALKSIEQKLIVEEMELRKIIESNK</sequence>
<comment type="caution">
    <text evidence="1">The sequence shown here is derived from an EMBL/GenBank/DDBJ whole genome shotgun (WGS) entry which is preliminary data.</text>
</comment>
<dbReference type="Proteomes" id="UP000276133">
    <property type="component" value="Unassembled WGS sequence"/>
</dbReference>
<dbReference type="STRING" id="10195.A0A3M7QEN3"/>
<evidence type="ECO:0000313" key="1">
    <source>
        <dbReference type="EMBL" id="RNA09418.1"/>
    </source>
</evidence>
<organism evidence="1 2">
    <name type="scientific">Brachionus plicatilis</name>
    <name type="common">Marine rotifer</name>
    <name type="synonym">Brachionus muelleri</name>
    <dbReference type="NCBI Taxonomy" id="10195"/>
    <lineage>
        <taxon>Eukaryota</taxon>
        <taxon>Metazoa</taxon>
        <taxon>Spiralia</taxon>
        <taxon>Gnathifera</taxon>
        <taxon>Rotifera</taxon>
        <taxon>Eurotatoria</taxon>
        <taxon>Monogononta</taxon>
        <taxon>Pseudotrocha</taxon>
        <taxon>Ploima</taxon>
        <taxon>Brachionidae</taxon>
        <taxon>Brachionus</taxon>
    </lineage>
</organism>
<dbReference type="Gene3D" id="3.80.10.10">
    <property type="entry name" value="Ribonuclease Inhibitor"/>
    <property type="match status" value="1"/>
</dbReference>
<proteinExistence type="predicted"/>
<keyword evidence="2" id="KW-1185">Reference proteome</keyword>
<dbReference type="InterPro" id="IPR032675">
    <property type="entry name" value="LRR_dom_sf"/>
</dbReference>
<dbReference type="EMBL" id="REGN01006468">
    <property type="protein sequence ID" value="RNA09418.1"/>
    <property type="molecule type" value="Genomic_DNA"/>
</dbReference>